<proteinExistence type="predicted"/>
<gene>
    <name evidence="1" type="ORF">BCS93_09945</name>
</gene>
<dbReference type="AlphaFoldDB" id="A0AAP8MWE6"/>
<dbReference type="Proteomes" id="UP000235611">
    <property type="component" value="Unassembled WGS sequence"/>
</dbReference>
<dbReference type="RefSeq" id="WP_102329002.1">
    <property type="nucleotide sequence ID" value="NZ_MDAT01000050.1"/>
</dbReference>
<reference evidence="2" key="1">
    <citation type="submission" date="2016-07" db="EMBL/GenBank/DDBJ databases">
        <title>Nontailed viruses are major unrecognized killers of bacteria in the ocean.</title>
        <authorList>
            <person name="Kauffman K."/>
            <person name="Hussain F."/>
            <person name="Yang J."/>
            <person name="Arevalo P."/>
            <person name="Brown J."/>
            <person name="Cutler M."/>
            <person name="Kelly L."/>
            <person name="Polz M.F."/>
        </authorList>
    </citation>
    <scope>NUCLEOTIDE SEQUENCE [LARGE SCALE GENOMIC DNA]</scope>
    <source>
        <strain evidence="2">10N.222.49.A5</strain>
    </source>
</reference>
<name>A0AAP8MWE6_9VIBR</name>
<accession>A0AAP8MWE6</accession>
<comment type="caution">
    <text evidence="1">The sequence shown here is derived from an EMBL/GenBank/DDBJ whole genome shotgun (WGS) entry which is preliminary data.</text>
</comment>
<sequence length="84" mass="10078">MRLQRHVTSYMTWYVPENKAKAKKWYFIKSKGKFYRFSTTVDQLEACEQVSKNEAKEELSLPKIKHMGRSRLMTVGLGFPQYYY</sequence>
<organism evidence="1 2">
    <name type="scientific">Vibrio breoganii</name>
    <dbReference type="NCBI Taxonomy" id="553239"/>
    <lineage>
        <taxon>Bacteria</taxon>
        <taxon>Pseudomonadati</taxon>
        <taxon>Pseudomonadota</taxon>
        <taxon>Gammaproteobacteria</taxon>
        <taxon>Vibrionales</taxon>
        <taxon>Vibrionaceae</taxon>
        <taxon>Vibrio</taxon>
    </lineage>
</organism>
<evidence type="ECO:0000313" key="1">
    <source>
        <dbReference type="EMBL" id="PMP10666.1"/>
    </source>
</evidence>
<dbReference type="EMBL" id="MDBO01000068">
    <property type="protein sequence ID" value="PMP10666.1"/>
    <property type="molecule type" value="Genomic_DNA"/>
</dbReference>
<evidence type="ECO:0000313" key="2">
    <source>
        <dbReference type="Proteomes" id="UP000235611"/>
    </source>
</evidence>
<protein>
    <submittedName>
        <fullName evidence="1">Uncharacterized protein</fullName>
    </submittedName>
</protein>